<evidence type="ECO:0000313" key="4">
    <source>
        <dbReference type="Proteomes" id="UP000534677"/>
    </source>
</evidence>
<accession>A0A7X1ARA7</accession>
<reference evidence="3 4" key="1">
    <citation type="submission" date="2020-04" db="EMBL/GenBank/DDBJ databases">
        <title>Pseudomonas crami sp. nov., a novel proteolytic bacterial species isolated from cream.</title>
        <authorList>
            <person name="Hofmann K."/>
            <person name="Woller A."/>
            <person name="Huptas C."/>
            <person name="Wenning M."/>
            <person name="Scherer S."/>
            <person name="Doll E.V."/>
        </authorList>
    </citation>
    <scope>NUCLEOTIDE SEQUENCE [LARGE SCALE GENOMIC DNA]</scope>
    <source>
        <strain evidence="1 4">WS 5096</strain>
        <strain evidence="2 3">WS 5106</strain>
    </source>
</reference>
<name>A0A7X1ARA7_9PSED</name>
<gene>
    <name evidence="1" type="ORF">HF209_16410</name>
    <name evidence="2" type="ORF">HF257_24670</name>
</gene>
<dbReference type="EMBL" id="JAAXCZ010000007">
    <property type="protein sequence ID" value="MBC2382529.1"/>
    <property type="molecule type" value="Genomic_DNA"/>
</dbReference>
<keyword evidence="4" id="KW-1185">Reference proteome</keyword>
<protein>
    <recommendedName>
        <fullName evidence="5">Immunity protein 30 domain-containing protein</fullName>
    </recommendedName>
</protein>
<dbReference type="Proteomes" id="UP000520513">
    <property type="component" value="Unassembled WGS sequence"/>
</dbReference>
<dbReference type="AlphaFoldDB" id="A0A7X1ARA7"/>
<sequence length="151" mass="17680">MKTKPQWVTEMTDLLNGPRNRRSEEKFHKLVYEIPPNADSEIVDTIMKSFLNPFESSVMQACITVLGSVDVEKYYDSYFKIFPQILHRDPNNALCLLNYPGFELKYLHIKKIVKMIKKTDPSGALKAEVDYQITYWNLRNDEPWSSIYHSA</sequence>
<evidence type="ECO:0008006" key="5">
    <source>
        <dbReference type="Google" id="ProtNLM"/>
    </source>
</evidence>
<dbReference type="Proteomes" id="UP000534677">
    <property type="component" value="Unassembled WGS sequence"/>
</dbReference>
<evidence type="ECO:0000313" key="1">
    <source>
        <dbReference type="EMBL" id="MBC2382529.1"/>
    </source>
</evidence>
<evidence type="ECO:0000313" key="3">
    <source>
        <dbReference type="Proteomes" id="UP000520513"/>
    </source>
</evidence>
<dbReference type="EMBL" id="JAAXCY010000011">
    <property type="protein sequence ID" value="MBC2409217.1"/>
    <property type="molecule type" value="Genomic_DNA"/>
</dbReference>
<comment type="caution">
    <text evidence="2">The sequence shown here is derived from an EMBL/GenBank/DDBJ whole genome shotgun (WGS) entry which is preliminary data.</text>
</comment>
<evidence type="ECO:0000313" key="2">
    <source>
        <dbReference type="EMBL" id="MBC2409217.1"/>
    </source>
</evidence>
<organism evidence="2 3">
    <name type="scientific">Pseudomonas cremoris</name>
    <dbReference type="NCBI Taxonomy" id="2724178"/>
    <lineage>
        <taxon>Bacteria</taxon>
        <taxon>Pseudomonadati</taxon>
        <taxon>Pseudomonadota</taxon>
        <taxon>Gammaproteobacteria</taxon>
        <taxon>Pseudomonadales</taxon>
        <taxon>Pseudomonadaceae</taxon>
        <taxon>Pseudomonas</taxon>
    </lineage>
</organism>
<dbReference type="RefSeq" id="WP_185708442.1">
    <property type="nucleotide sequence ID" value="NZ_JAAXCY010000011.1"/>
</dbReference>
<proteinExistence type="predicted"/>